<gene>
    <name evidence="1" type="ORF">SAMN05216576_107287</name>
</gene>
<dbReference type="EMBL" id="FMZQ01000007">
    <property type="protein sequence ID" value="SDC87992.1"/>
    <property type="molecule type" value="Genomic_DNA"/>
</dbReference>
<sequence>MDTDRLKKRAKNLKRLLPAFIQEYGASPSLAACQELAARLDGFPSFHAAQRADAQSLPIQSTMPRLGALEFRIWDAVDGWRAPRQWKEDGHGALLLARRESHMAELEGMLDEHIEMHLPGPDYSLGQMSPAALRKLVTLARKAKEIEPGFLYATALEIGALIELGESEKAAWIGRSSVGRIDLELLPPAFASTLRYTENCNRGYLQLNHHYVLALIACGRRQEADVVCEKMLALCPDDNLGMRYLLSEGAQVAREKLKASSKASKTAS</sequence>
<evidence type="ECO:0000313" key="1">
    <source>
        <dbReference type="EMBL" id="SDC87992.1"/>
    </source>
</evidence>
<dbReference type="AlphaFoldDB" id="A0A1G6Q697"/>
<organism evidence="1 2">
    <name type="scientific">Ectopseudomonas chengduensis</name>
    <dbReference type="NCBI Taxonomy" id="489632"/>
    <lineage>
        <taxon>Bacteria</taxon>
        <taxon>Pseudomonadati</taxon>
        <taxon>Pseudomonadota</taxon>
        <taxon>Gammaproteobacteria</taxon>
        <taxon>Pseudomonadales</taxon>
        <taxon>Pseudomonadaceae</taxon>
        <taxon>Ectopseudomonas</taxon>
    </lineage>
</organism>
<dbReference type="Proteomes" id="UP000199467">
    <property type="component" value="Unassembled WGS sequence"/>
</dbReference>
<reference evidence="2" key="1">
    <citation type="submission" date="2016-10" db="EMBL/GenBank/DDBJ databases">
        <authorList>
            <person name="Varghese N."/>
            <person name="Submissions S."/>
        </authorList>
    </citation>
    <scope>NUCLEOTIDE SEQUENCE [LARGE SCALE GENOMIC DNA]</scope>
    <source>
        <strain evidence="2">DSM 26382</strain>
    </source>
</reference>
<accession>A0A1G6Q697</accession>
<dbReference type="RefSeq" id="WP_017362450.1">
    <property type="nucleotide sequence ID" value="NZ_FMZQ01000007.1"/>
</dbReference>
<proteinExistence type="predicted"/>
<dbReference type="InterPro" id="IPR011990">
    <property type="entry name" value="TPR-like_helical_dom_sf"/>
</dbReference>
<dbReference type="SUPFAM" id="SSF48452">
    <property type="entry name" value="TPR-like"/>
    <property type="match status" value="1"/>
</dbReference>
<protein>
    <submittedName>
        <fullName evidence="1">Uncharacterized protein</fullName>
    </submittedName>
</protein>
<dbReference type="GeneID" id="57608935"/>
<evidence type="ECO:0000313" key="2">
    <source>
        <dbReference type="Proteomes" id="UP000199467"/>
    </source>
</evidence>
<keyword evidence="2" id="KW-1185">Reference proteome</keyword>
<name>A0A1G6Q697_9GAMM</name>